<evidence type="ECO:0000313" key="14">
    <source>
        <dbReference type="EMBL" id="KAA0154805.1"/>
    </source>
</evidence>
<feature type="region of interest" description="Disordered" evidence="11">
    <location>
        <begin position="1"/>
        <end position="30"/>
    </location>
</feature>
<dbReference type="GO" id="GO:0046872">
    <property type="term" value="F:metal ion binding"/>
    <property type="evidence" value="ECO:0007669"/>
    <property type="project" value="UniProtKB-KW"/>
</dbReference>
<keyword evidence="5 10" id="KW-0547">Nucleotide-binding</keyword>
<comment type="similarity">
    <text evidence="9">Belongs to the Mrp/NBP35 ATP-binding proteins family. NUBP1/NBP35 subfamily.</text>
</comment>
<evidence type="ECO:0000313" key="16">
    <source>
        <dbReference type="Proteomes" id="UP000322899"/>
    </source>
</evidence>
<comment type="subunit">
    <text evidence="10">Heterotetramer of 2 NUBP1 and 2 NUBP2 chains.</text>
</comment>
<feature type="binding site" evidence="10">
    <location>
        <position position="258"/>
    </location>
    <ligand>
        <name>[4Fe-4S] cluster</name>
        <dbReference type="ChEBI" id="CHEBI:49883"/>
        <note>ligand shared between dimeric partners</note>
    </ligand>
</feature>
<dbReference type="Proteomes" id="UP000323011">
    <property type="component" value="Unassembled WGS sequence"/>
</dbReference>
<dbReference type="FunFam" id="3.40.50.300:FF:001119">
    <property type="entry name" value="Iron-sulfur cluster carrier protein"/>
    <property type="match status" value="1"/>
</dbReference>
<keyword evidence="4 10" id="KW-0479">Metal-binding</keyword>
<dbReference type="CDD" id="cd02037">
    <property type="entry name" value="Mrp_NBP35"/>
    <property type="match status" value="1"/>
</dbReference>
<evidence type="ECO:0000256" key="8">
    <source>
        <dbReference type="ARBA" id="ARBA00023014"/>
    </source>
</evidence>
<protein>
    <recommendedName>
        <fullName evidence="9 10">Multifunctional fusion protein</fullName>
    </recommendedName>
    <domain>
        <recommendedName>
            <fullName evidence="9">Cytosolic Fe-S cluster assembly factor NUBP1 homolog</fullName>
        </recommendedName>
    </domain>
    <domain>
        <recommendedName>
            <fullName evidence="10">Cytosolic Fe-S cluster assembly factor NUBP2 homolog</fullName>
        </recommendedName>
    </domain>
</protein>
<feature type="binding site" evidence="9">
    <location>
        <position position="49"/>
    </location>
    <ligand>
        <name>[4Fe-4S] cluster</name>
        <dbReference type="ChEBI" id="CHEBI:49883"/>
        <label>1</label>
    </ligand>
</feature>
<reference evidence="16 17" key="1">
    <citation type="submission" date="2019-07" db="EMBL/GenBank/DDBJ databases">
        <title>Genomes of Cafeteria roenbergensis.</title>
        <authorList>
            <person name="Fischer M.G."/>
            <person name="Hackl T."/>
            <person name="Roman M."/>
        </authorList>
    </citation>
    <scope>NUCLEOTIDE SEQUENCE [LARGE SCALE GENOMIC DNA]</scope>
    <source>
        <strain evidence="13 17">BVI</strain>
        <strain evidence="14 19">Cflag</strain>
        <strain evidence="15 16">E4-10P</strain>
        <strain evidence="12 18">RCC970-E3</strain>
    </source>
</reference>
<dbReference type="InterPro" id="IPR027417">
    <property type="entry name" value="P-loop_NTPase"/>
</dbReference>
<dbReference type="GO" id="GO:0051539">
    <property type="term" value="F:4 iron, 4 sulfur cluster binding"/>
    <property type="evidence" value="ECO:0007669"/>
    <property type="project" value="UniProtKB-UniRule"/>
</dbReference>
<feature type="binding site" evidence="10">
    <location>
        <position position="261"/>
    </location>
    <ligand>
        <name>[4Fe-4S] cluster</name>
        <dbReference type="ChEBI" id="CHEBI:49883"/>
        <note>ligand shared between dimeric partners</note>
    </ligand>
</feature>
<keyword evidence="2 10" id="KW-0004">4Fe-4S</keyword>
<feature type="binding site" evidence="9">
    <location>
        <position position="258"/>
    </location>
    <ligand>
        <name>[4Fe-4S] cluster</name>
        <dbReference type="ChEBI" id="CHEBI:49883"/>
        <label>2</label>
        <note>ligand shared with heterodimeric partner</note>
    </ligand>
</feature>
<evidence type="ECO:0000256" key="7">
    <source>
        <dbReference type="ARBA" id="ARBA00023004"/>
    </source>
</evidence>
<dbReference type="GO" id="GO:0016226">
    <property type="term" value="P:iron-sulfur cluster assembly"/>
    <property type="evidence" value="ECO:0007669"/>
    <property type="project" value="UniProtKB-UniRule"/>
</dbReference>
<dbReference type="OrthoDB" id="1741334at2759"/>
<keyword evidence="3 10" id="KW-0963">Cytoplasm</keyword>
<dbReference type="HAMAP" id="MF_02040">
    <property type="entry name" value="Mrp_NBP35"/>
    <property type="match status" value="1"/>
</dbReference>
<dbReference type="AlphaFoldDB" id="A0A5A8CCV9"/>
<dbReference type="EMBL" id="VLTO01000026">
    <property type="protein sequence ID" value="KAA0174077.1"/>
    <property type="molecule type" value="Genomic_DNA"/>
</dbReference>
<feature type="binding site" evidence="10">
    <location>
        <begin position="86"/>
        <end position="93"/>
    </location>
    <ligand>
        <name>ATP</name>
        <dbReference type="ChEBI" id="CHEBI:30616"/>
    </ligand>
</feature>
<evidence type="ECO:0000313" key="18">
    <source>
        <dbReference type="Proteomes" id="UP000324907"/>
    </source>
</evidence>
<feature type="binding site" evidence="9">
    <location>
        <position position="261"/>
    </location>
    <ligand>
        <name>[4Fe-4S] cluster</name>
        <dbReference type="ChEBI" id="CHEBI:49883"/>
        <label>2</label>
        <note>ligand shared with heterodimeric partner</note>
    </ligand>
</feature>
<dbReference type="PROSITE" id="PS01215">
    <property type="entry name" value="MRP"/>
    <property type="match status" value="1"/>
</dbReference>
<gene>
    <name evidence="15" type="ORF">FNF27_04463</name>
    <name evidence="12" type="ORF">FNF28_07484</name>
    <name evidence="13" type="ORF">FNF29_04990</name>
    <name evidence="14" type="ORF">FNF31_06224</name>
</gene>
<sequence length="368" mass="37196">MASSSSSSSAPSSGLGHSAPVGTVPKDAAEGCPGVEAADAGKSDACAGCPNQAICASGEARAVDPTPDLVAARLSEVKRIILVLSGKGGVGKSTVSSQLAFTLAASGASVGLLDVDITGPSIPRMLGLRGQTVHQSATGWSPVWLDEGLGVMSIGFMLPDEDDAVIWRGPRKNGLIRQFLTDVEWGALDYLIIDTPPGTSDEHISLAQYLKKAPVAGAVVVTTPQQVAMSDVRKELSFCRKTATPVLGVVENMSGFACPCCGTVTQIFAPAEGGGRGMAERAGVPFAGSIPLDPRLMAACESGEAFVEAHSATEAAQSLATVVRHISKAAGGEATLGDELEATLAEGAEALAKAVPHSHGASSAGPAQ</sequence>
<comment type="subcellular location">
    <subcellularLocation>
        <location evidence="1 10">Cytoplasm</location>
    </subcellularLocation>
</comment>
<evidence type="ECO:0000256" key="4">
    <source>
        <dbReference type="ARBA" id="ARBA00022723"/>
    </source>
</evidence>
<dbReference type="Pfam" id="PF10609">
    <property type="entry name" value="ParA"/>
    <property type="match status" value="1"/>
</dbReference>
<dbReference type="InterPro" id="IPR028601">
    <property type="entry name" value="NUBP1/Nbp35"/>
</dbReference>
<evidence type="ECO:0000313" key="12">
    <source>
        <dbReference type="EMBL" id="KAA0148145.1"/>
    </source>
</evidence>
<keyword evidence="7 10" id="KW-0408">Iron</keyword>
<dbReference type="GO" id="GO:0140663">
    <property type="term" value="F:ATP-dependent FeS chaperone activity"/>
    <property type="evidence" value="ECO:0007669"/>
    <property type="project" value="InterPro"/>
</dbReference>
<dbReference type="HAMAP" id="MF_03038">
    <property type="entry name" value="NUBP1"/>
    <property type="match status" value="1"/>
</dbReference>
<keyword evidence="17" id="KW-1185">Reference proteome</keyword>
<organism evidence="13 17">
    <name type="scientific">Cafeteria roenbergensis</name>
    <name type="common">Marine flagellate</name>
    <dbReference type="NCBI Taxonomy" id="33653"/>
    <lineage>
        <taxon>Eukaryota</taxon>
        <taxon>Sar</taxon>
        <taxon>Stramenopiles</taxon>
        <taxon>Bigyra</taxon>
        <taxon>Opalozoa</taxon>
        <taxon>Bicosoecida</taxon>
        <taxon>Cafeteriaceae</taxon>
        <taxon>Cafeteria</taxon>
    </lineage>
</organism>
<dbReference type="Proteomes" id="UP000322899">
    <property type="component" value="Unassembled WGS sequence"/>
</dbReference>
<dbReference type="PANTHER" id="PTHR23264:SF19">
    <property type="entry name" value="CYTOSOLIC FE-S CLUSTER ASSEMBLY FACTOR NUBP2"/>
    <property type="match status" value="1"/>
</dbReference>
<dbReference type="InterPro" id="IPR028600">
    <property type="entry name" value="NUBP2/Cfd1_eukaryotes"/>
</dbReference>
<dbReference type="HAMAP" id="MF_03039">
    <property type="entry name" value="NUBP2"/>
    <property type="match status" value="1"/>
</dbReference>
<dbReference type="GO" id="GO:0005829">
    <property type="term" value="C:cytosol"/>
    <property type="evidence" value="ECO:0007669"/>
    <property type="project" value="TreeGrafter"/>
</dbReference>
<keyword evidence="6 10" id="KW-0067">ATP-binding</keyword>
<dbReference type="InterPro" id="IPR000808">
    <property type="entry name" value="Mrp-like_CS"/>
</dbReference>
<feature type="binding site" evidence="9">
    <location>
        <position position="32"/>
    </location>
    <ligand>
        <name>[4Fe-4S] cluster</name>
        <dbReference type="ChEBI" id="CHEBI:49883"/>
        <label>1</label>
    </ligand>
</feature>
<dbReference type="OMA" id="VSGCPMR"/>
<dbReference type="EMBL" id="VLTN01000031">
    <property type="protein sequence ID" value="KAA0150876.1"/>
    <property type="molecule type" value="Genomic_DNA"/>
</dbReference>
<name>A0A5A8CCV9_CAFRO</name>
<evidence type="ECO:0000256" key="2">
    <source>
        <dbReference type="ARBA" id="ARBA00022485"/>
    </source>
</evidence>
<dbReference type="EMBL" id="VLTL01000269">
    <property type="protein sequence ID" value="KAA0148145.1"/>
    <property type="molecule type" value="Genomic_DNA"/>
</dbReference>
<evidence type="ECO:0000313" key="13">
    <source>
        <dbReference type="EMBL" id="KAA0150876.1"/>
    </source>
</evidence>
<evidence type="ECO:0000313" key="17">
    <source>
        <dbReference type="Proteomes" id="UP000323011"/>
    </source>
</evidence>
<comment type="cofactor">
    <cofactor evidence="10">
        <name>[4Fe-4S] cluster</name>
        <dbReference type="ChEBI" id="CHEBI:49883"/>
    </cofactor>
    <text evidence="10">Binds 4 [4Fe-4S] clusters per heterotetramer. Contains two stable clusters in the N-termini of NUBP1 and two labile, bridging clusters between subunits of the NUBP1-NUBP2 heterotetramer.</text>
</comment>
<evidence type="ECO:0000256" key="6">
    <source>
        <dbReference type="ARBA" id="ARBA00022840"/>
    </source>
</evidence>
<proteinExistence type="inferred from homology"/>
<evidence type="ECO:0000256" key="9">
    <source>
        <dbReference type="HAMAP-Rule" id="MF_03038"/>
    </source>
</evidence>
<comment type="caution">
    <text evidence="13">The sequence shown here is derived from an EMBL/GenBank/DDBJ whole genome shotgun (WGS) entry which is preliminary data.</text>
</comment>
<keyword evidence="8 10" id="KW-0411">Iron-sulfur</keyword>
<evidence type="ECO:0000256" key="5">
    <source>
        <dbReference type="ARBA" id="ARBA00022741"/>
    </source>
</evidence>
<comment type="function">
    <text evidence="10">Component of the cytosolic iron-sulfur (Fe/S) protein assembly (CIA) machinery. Required for maturation of extramitochondrial Fe-S proteins. The NUBP1-NUBP2 heterotetramer forms a Fe-S scaffold complex, mediating the de novo assembly of an Fe-S cluster and its transfer to target apoproteins.</text>
</comment>
<feature type="binding site" evidence="9">
    <location>
        <position position="46"/>
    </location>
    <ligand>
        <name>[4Fe-4S] cluster</name>
        <dbReference type="ChEBI" id="CHEBI:49883"/>
        <label>1</label>
    </ligand>
</feature>
<dbReference type="GO" id="GO:0005524">
    <property type="term" value="F:ATP binding"/>
    <property type="evidence" value="ECO:0007669"/>
    <property type="project" value="UniProtKB-KW"/>
</dbReference>
<evidence type="ECO:0000256" key="3">
    <source>
        <dbReference type="ARBA" id="ARBA00022490"/>
    </source>
</evidence>
<dbReference type="SUPFAM" id="SSF52540">
    <property type="entry name" value="P-loop containing nucleoside triphosphate hydrolases"/>
    <property type="match status" value="1"/>
</dbReference>
<feature type="binding site" evidence="9">
    <location>
        <position position="55"/>
    </location>
    <ligand>
        <name>[4Fe-4S] cluster</name>
        <dbReference type="ChEBI" id="CHEBI:49883"/>
        <label>1</label>
    </ligand>
</feature>
<dbReference type="Proteomes" id="UP000325113">
    <property type="component" value="Unassembled WGS sequence"/>
</dbReference>
<evidence type="ECO:0000313" key="15">
    <source>
        <dbReference type="EMBL" id="KAA0174077.1"/>
    </source>
</evidence>
<dbReference type="InterPro" id="IPR033756">
    <property type="entry name" value="YlxH/NBP35"/>
</dbReference>
<accession>A0A5A8CCV9</accession>
<dbReference type="Gene3D" id="3.40.50.300">
    <property type="entry name" value="P-loop containing nucleotide triphosphate hydrolases"/>
    <property type="match status" value="1"/>
</dbReference>
<evidence type="ECO:0000256" key="10">
    <source>
        <dbReference type="HAMAP-Rule" id="MF_03039"/>
    </source>
</evidence>
<feature type="compositionally biased region" description="Low complexity" evidence="11">
    <location>
        <begin position="1"/>
        <end position="13"/>
    </location>
</feature>
<dbReference type="InterPro" id="IPR019591">
    <property type="entry name" value="Mrp/NBP35_ATP-bd"/>
</dbReference>
<dbReference type="EMBL" id="VLTM01000091">
    <property type="protein sequence ID" value="KAA0154805.1"/>
    <property type="molecule type" value="Genomic_DNA"/>
</dbReference>
<evidence type="ECO:0000256" key="11">
    <source>
        <dbReference type="SAM" id="MobiDB-lite"/>
    </source>
</evidence>
<dbReference type="Proteomes" id="UP000324907">
    <property type="component" value="Unassembled WGS sequence"/>
</dbReference>
<comment type="similarity">
    <text evidence="10">Belongs to the Mrp/NBP35 ATP-binding proteins family. NUBP2/CFD1 subfamily.</text>
</comment>
<evidence type="ECO:0000256" key="1">
    <source>
        <dbReference type="ARBA" id="ARBA00004496"/>
    </source>
</evidence>
<dbReference type="PANTHER" id="PTHR23264">
    <property type="entry name" value="NUCLEOTIDE-BINDING PROTEIN NBP35 YEAST -RELATED"/>
    <property type="match status" value="1"/>
</dbReference>
<evidence type="ECO:0000313" key="19">
    <source>
        <dbReference type="Proteomes" id="UP000325113"/>
    </source>
</evidence>